<comment type="caution">
    <text evidence="2">The sequence shown here is derived from an EMBL/GenBank/DDBJ whole genome shotgun (WGS) entry which is preliminary data.</text>
</comment>
<evidence type="ECO:0000313" key="2">
    <source>
        <dbReference type="EMBL" id="TCZ76100.1"/>
    </source>
</evidence>
<proteinExistence type="predicted"/>
<dbReference type="OrthoDB" id="9810303at2"/>
<name>A0A4R4EAY9_9BACL</name>
<accession>A0A4R4EAY9</accession>
<keyword evidence="3" id="KW-1185">Reference proteome</keyword>
<dbReference type="InterPro" id="IPR050256">
    <property type="entry name" value="Glycosyltransferase_2"/>
</dbReference>
<dbReference type="Gene3D" id="3.90.550.10">
    <property type="entry name" value="Spore Coat Polysaccharide Biosynthesis Protein SpsA, Chain A"/>
    <property type="match status" value="1"/>
</dbReference>
<feature type="domain" description="Glycosyltransferase 2-like" evidence="1">
    <location>
        <begin position="5"/>
        <end position="163"/>
    </location>
</feature>
<dbReference type="RefSeq" id="WP_132418826.1">
    <property type="nucleotide sequence ID" value="NZ_SKFG01000014.1"/>
</dbReference>
<dbReference type="PANTHER" id="PTHR48090:SF7">
    <property type="entry name" value="RFBJ PROTEIN"/>
    <property type="match status" value="1"/>
</dbReference>
<dbReference type="SUPFAM" id="SSF53448">
    <property type="entry name" value="Nucleotide-diphospho-sugar transferases"/>
    <property type="match status" value="1"/>
</dbReference>
<dbReference type="PANTHER" id="PTHR48090">
    <property type="entry name" value="UNDECAPRENYL-PHOSPHATE 4-DEOXY-4-FORMAMIDO-L-ARABINOSE TRANSFERASE-RELATED"/>
    <property type="match status" value="1"/>
</dbReference>
<reference evidence="2 3" key="1">
    <citation type="submission" date="2019-03" db="EMBL/GenBank/DDBJ databases">
        <authorList>
            <person name="Kim M.K.M."/>
        </authorList>
    </citation>
    <scope>NUCLEOTIDE SEQUENCE [LARGE SCALE GENOMIC DNA]</scope>
    <source>
        <strain evidence="2 3">18JY21-1</strain>
    </source>
</reference>
<dbReference type="EMBL" id="SKFG01000014">
    <property type="protein sequence ID" value="TCZ76100.1"/>
    <property type="molecule type" value="Genomic_DNA"/>
</dbReference>
<dbReference type="Proteomes" id="UP000295418">
    <property type="component" value="Unassembled WGS sequence"/>
</dbReference>
<keyword evidence="2" id="KW-0808">Transferase</keyword>
<dbReference type="AlphaFoldDB" id="A0A4R4EAY9"/>
<evidence type="ECO:0000313" key="3">
    <source>
        <dbReference type="Proteomes" id="UP000295418"/>
    </source>
</evidence>
<dbReference type="GO" id="GO:0016740">
    <property type="term" value="F:transferase activity"/>
    <property type="evidence" value="ECO:0007669"/>
    <property type="project" value="UniProtKB-KW"/>
</dbReference>
<dbReference type="CDD" id="cd04179">
    <property type="entry name" value="DPM_DPG-synthase_like"/>
    <property type="match status" value="1"/>
</dbReference>
<dbReference type="Pfam" id="PF00535">
    <property type="entry name" value="Glycos_transf_2"/>
    <property type="match status" value="1"/>
</dbReference>
<dbReference type="InterPro" id="IPR001173">
    <property type="entry name" value="Glyco_trans_2-like"/>
</dbReference>
<dbReference type="InterPro" id="IPR029044">
    <property type="entry name" value="Nucleotide-diphossugar_trans"/>
</dbReference>
<organism evidence="2 3">
    <name type="scientific">Paenibacillus albiflavus</name>
    <dbReference type="NCBI Taxonomy" id="2545760"/>
    <lineage>
        <taxon>Bacteria</taxon>
        <taxon>Bacillati</taxon>
        <taxon>Bacillota</taxon>
        <taxon>Bacilli</taxon>
        <taxon>Bacillales</taxon>
        <taxon>Paenibacillaceae</taxon>
        <taxon>Paenibacillus</taxon>
    </lineage>
</organism>
<sequence>MKVLIIIPAYNEEASIANVIQAIRTKAPEVDIVVINDGSKDNTAAVAKATKQAHVITLPLNVGIGGAMQTGYMYAKKHDYDVAVQMDADGQHDPAYLHELLDALSKGEADCMIGSRFIQKTAYRSSISRRTGILFFTWLLKLATKERFTDPTSGFRAANRKVIDVFANYYPDDYPEVETIVLLQRLGYKVKETSVLMHSRETGASSITPLKSIYYMIKVSLAVFMTLLRTVGRTNG</sequence>
<gene>
    <name evidence="2" type="ORF">E0485_14755</name>
</gene>
<protein>
    <submittedName>
        <fullName evidence="2">Glycosyltransferase family 2 protein</fullName>
    </submittedName>
</protein>
<evidence type="ECO:0000259" key="1">
    <source>
        <dbReference type="Pfam" id="PF00535"/>
    </source>
</evidence>